<keyword evidence="3" id="KW-0804">Transcription</keyword>
<comment type="subcellular location">
    <subcellularLocation>
        <location evidence="1">Nucleus</location>
    </subcellularLocation>
</comment>
<evidence type="ECO:0000256" key="3">
    <source>
        <dbReference type="ARBA" id="ARBA00023163"/>
    </source>
</evidence>
<dbReference type="GO" id="GO:0045893">
    <property type="term" value="P:positive regulation of DNA-templated transcription"/>
    <property type="evidence" value="ECO:0007669"/>
    <property type="project" value="TreeGrafter"/>
</dbReference>
<feature type="domain" description="Tify" evidence="5">
    <location>
        <begin position="251"/>
        <end position="297"/>
    </location>
</feature>
<organism evidence="6 7">
    <name type="scientific">Erythroxylum novogranatense</name>
    <dbReference type="NCBI Taxonomy" id="1862640"/>
    <lineage>
        <taxon>Eukaryota</taxon>
        <taxon>Viridiplantae</taxon>
        <taxon>Streptophyta</taxon>
        <taxon>Embryophyta</taxon>
        <taxon>Tracheophyta</taxon>
        <taxon>Spermatophyta</taxon>
        <taxon>Magnoliopsida</taxon>
        <taxon>eudicotyledons</taxon>
        <taxon>Gunneridae</taxon>
        <taxon>Pentapetalae</taxon>
        <taxon>rosids</taxon>
        <taxon>fabids</taxon>
        <taxon>Malpighiales</taxon>
        <taxon>Erythroxylaceae</taxon>
        <taxon>Erythroxylum</taxon>
    </lineage>
</organism>
<dbReference type="GO" id="GO:0035097">
    <property type="term" value="C:histone methyltransferase complex"/>
    <property type="evidence" value="ECO:0007669"/>
    <property type="project" value="TreeGrafter"/>
</dbReference>
<keyword evidence="4" id="KW-0539">Nucleus</keyword>
<dbReference type="GO" id="GO:0042800">
    <property type="term" value="F:histone H3K4 methyltransferase activity"/>
    <property type="evidence" value="ECO:0007669"/>
    <property type="project" value="TreeGrafter"/>
</dbReference>
<reference evidence="6 7" key="1">
    <citation type="submission" date="2021-09" db="EMBL/GenBank/DDBJ databases">
        <title>Genomic insights and catalytic innovation underlie evolution of tropane alkaloids biosynthesis.</title>
        <authorList>
            <person name="Wang Y.-J."/>
            <person name="Tian T."/>
            <person name="Huang J.-P."/>
            <person name="Huang S.-X."/>
        </authorList>
    </citation>
    <scope>NUCLEOTIDE SEQUENCE [LARGE SCALE GENOMIC DNA]</scope>
    <source>
        <strain evidence="6">KIB-2018</strain>
        <tissue evidence="6">Leaf</tissue>
    </source>
</reference>
<dbReference type="PANTHER" id="PTHR45838:SF4">
    <property type="entry name" value="HISTONE-LYSINE N-METHYLTRANSFERASE TRITHORAX"/>
    <property type="match status" value="1"/>
</dbReference>
<evidence type="ECO:0000313" key="7">
    <source>
        <dbReference type="Proteomes" id="UP001159364"/>
    </source>
</evidence>
<dbReference type="Proteomes" id="UP001159364">
    <property type="component" value="Linkage Group LG11"/>
</dbReference>
<name>A0AAV8SID6_9ROSI</name>
<accession>A0AAV8SID6</accession>
<evidence type="ECO:0000256" key="1">
    <source>
        <dbReference type="ARBA" id="ARBA00004123"/>
    </source>
</evidence>
<dbReference type="AlphaFoldDB" id="A0AAV8SID6"/>
<keyword evidence="7" id="KW-1185">Reference proteome</keyword>
<protein>
    <recommendedName>
        <fullName evidence="5">Tify domain-containing protein</fullName>
    </recommendedName>
</protein>
<dbReference type="PANTHER" id="PTHR45838">
    <property type="entry name" value="HISTONE-LYSINE-N-METHYLTRANSFERASE 2 KMT2 FAMILY MEMBER"/>
    <property type="match status" value="1"/>
</dbReference>
<evidence type="ECO:0000256" key="2">
    <source>
        <dbReference type="ARBA" id="ARBA00023015"/>
    </source>
</evidence>
<proteinExistence type="predicted"/>
<evidence type="ECO:0000256" key="4">
    <source>
        <dbReference type="ARBA" id="ARBA00023242"/>
    </source>
</evidence>
<keyword evidence="2" id="KW-0805">Transcription regulation</keyword>
<evidence type="ECO:0000259" key="5">
    <source>
        <dbReference type="Pfam" id="PF16135"/>
    </source>
</evidence>
<dbReference type="InterPro" id="IPR032308">
    <property type="entry name" value="TDBD"/>
</dbReference>
<comment type="caution">
    <text evidence="6">The sequence shown here is derived from an EMBL/GenBank/DDBJ whole genome shotgun (WGS) entry which is preliminary data.</text>
</comment>
<sequence length="314" mass="33714">MDSSCHFKCGSALEPSMSSVASSTSHGPPNLDLRSQVHGRISDPMFHSISGLNFSSLNRAEVGNSFLALLSGPASLLHGEFQDLSNPKSSNASSKHAIEVSSMATGTGFPPISSGMLSENANFQSLQDGLGFCPLASSKAVASSCSGSNSHLQYGLQAVNSGGQSLNLAKPVSHCLQHCNDLNDYCSLNGKWNCTLPVNTKKFQTTSVQIPQKPPFEAESSAFNNVSMSTSDCPRVYCLEISGDLLLSNTGLLGILCTCHRFHLSVSKFCEHAGLWNVNPGDAVQMDSGETISNWRKVYFHKFGQQEHWVVMFL</sequence>
<evidence type="ECO:0000313" key="6">
    <source>
        <dbReference type="EMBL" id="KAJ8751839.1"/>
    </source>
</evidence>
<dbReference type="EMBL" id="JAIWQS010000011">
    <property type="protein sequence ID" value="KAJ8751839.1"/>
    <property type="molecule type" value="Genomic_DNA"/>
</dbReference>
<dbReference type="Pfam" id="PF16135">
    <property type="entry name" value="TDBD"/>
    <property type="match status" value="1"/>
</dbReference>
<gene>
    <name evidence="6" type="ORF">K2173_026036</name>
</gene>